<accession>A0A7S4V8J6</accession>
<sequence>MAIPVTSVKGNSGKAARDTFLKKLVVLLIISLCCAAVPHFFGEKKKSGTLEEYAKFEKKYANAMSRGSKQKEAPLSDVAQIKKEGKDGDSKNEEGTKETLIEFEVGNLSGIEGKTGKFVIKMQPTWSPLGVERFEELTKASFWDECRAFRVLPKFVIQLGINGDPDVQKKWRGNAIKDDPVVHSNERGTVAFATSGPNTRTTQIFINVGKKNAFLDKEGFSPVGEVIRYVHMYKYLMKKKEIFMLSSIEQCLCISTINSGGCQVAQSLYASFPSPNICDITKVIKLEARWKWSLFISELLMQSL</sequence>
<reference evidence="7" key="1">
    <citation type="submission" date="2021-01" db="EMBL/GenBank/DDBJ databases">
        <authorList>
            <person name="Corre E."/>
            <person name="Pelletier E."/>
            <person name="Niang G."/>
            <person name="Scheremetjew M."/>
            <person name="Finn R."/>
            <person name="Kale V."/>
            <person name="Holt S."/>
            <person name="Cochrane G."/>
            <person name="Meng A."/>
            <person name="Brown T."/>
            <person name="Cohen L."/>
        </authorList>
    </citation>
    <scope>NUCLEOTIDE SEQUENCE</scope>
    <source>
        <strain evidence="7">GSO104</strain>
    </source>
</reference>
<feature type="region of interest" description="Disordered" evidence="4">
    <location>
        <begin position="65"/>
        <end position="96"/>
    </location>
</feature>
<evidence type="ECO:0000256" key="5">
    <source>
        <dbReference type="SAM" id="Phobius"/>
    </source>
</evidence>
<dbReference type="GO" id="GO:0003755">
    <property type="term" value="F:peptidyl-prolyl cis-trans isomerase activity"/>
    <property type="evidence" value="ECO:0007669"/>
    <property type="project" value="UniProtKB-KW"/>
</dbReference>
<feature type="domain" description="PPIase cyclophilin-type" evidence="6">
    <location>
        <begin position="116"/>
        <end position="236"/>
    </location>
</feature>
<organism evidence="7">
    <name type="scientific">Ditylum brightwellii</name>
    <dbReference type="NCBI Taxonomy" id="49249"/>
    <lineage>
        <taxon>Eukaryota</taxon>
        <taxon>Sar</taxon>
        <taxon>Stramenopiles</taxon>
        <taxon>Ochrophyta</taxon>
        <taxon>Bacillariophyta</taxon>
        <taxon>Mediophyceae</taxon>
        <taxon>Lithodesmiophycidae</taxon>
        <taxon>Lithodesmiales</taxon>
        <taxon>Lithodesmiaceae</taxon>
        <taxon>Ditylum</taxon>
    </lineage>
</organism>
<dbReference type="SUPFAM" id="SSF50891">
    <property type="entry name" value="Cyclophilin-like"/>
    <property type="match status" value="1"/>
</dbReference>
<protein>
    <recommendedName>
        <fullName evidence="1">peptidylprolyl isomerase</fullName>
        <ecNumber evidence="1">5.2.1.8</ecNumber>
    </recommendedName>
</protein>
<dbReference type="PANTHER" id="PTHR43246">
    <property type="entry name" value="PEPTIDYL-PROLYL CIS-TRANS ISOMERASE CYP38, CHLOROPLASTIC"/>
    <property type="match status" value="1"/>
</dbReference>
<gene>
    <name evidence="7" type="ORF">DBRI00130_LOCUS18540</name>
</gene>
<dbReference type="InterPro" id="IPR002130">
    <property type="entry name" value="Cyclophilin-type_PPIase_dom"/>
</dbReference>
<keyword evidence="5" id="KW-1133">Transmembrane helix</keyword>
<evidence type="ECO:0000313" key="7">
    <source>
        <dbReference type="EMBL" id="CAE4614149.1"/>
    </source>
</evidence>
<evidence type="ECO:0000256" key="4">
    <source>
        <dbReference type="SAM" id="MobiDB-lite"/>
    </source>
</evidence>
<dbReference type="EMBL" id="HBNS01023449">
    <property type="protein sequence ID" value="CAE4614149.1"/>
    <property type="molecule type" value="Transcribed_RNA"/>
</dbReference>
<dbReference type="AlphaFoldDB" id="A0A7S4V8J6"/>
<evidence type="ECO:0000259" key="6">
    <source>
        <dbReference type="PROSITE" id="PS50072"/>
    </source>
</evidence>
<keyword evidence="5" id="KW-0812">Transmembrane</keyword>
<keyword evidence="3" id="KW-0413">Isomerase</keyword>
<name>A0A7S4V8J6_9STRA</name>
<evidence type="ECO:0000256" key="3">
    <source>
        <dbReference type="ARBA" id="ARBA00023235"/>
    </source>
</evidence>
<evidence type="ECO:0000256" key="2">
    <source>
        <dbReference type="ARBA" id="ARBA00023110"/>
    </source>
</evidence>
<evidence type="ECO:0000256" key="1">
    <source>
        <dbReference type="ARBA" id="ARBA00013194"/>
    </source>
</evidence>
<dbReference type="InterPro" id="IPR044665">
    <property type="entry name" value="E_coli_cyclophilin_A-like"/>
</dbReference>
<dbReference type="InterPro" id="IPR029000">
    <property type="entry name" value="Cyclophilin-like_dom_sf"/>
</dbReference>
<dbReference type="EC" id="5.2.1.8" evidence="1"/>
<dbReference type="PROSITE" id="PS50072">
    <property type="entry name" value="CSA_PPIASE_2"/>
    <property type="match status" value="1"/>
</dbReference>
<feature type="transmembrane region" description="Helical" evidence="5">
    <location>
        <begin position="20"/>
        <end position="41"/>
    </location>
</feature>
<dbReference type="Pfam" id="PF00160">
    <property type="entry name" value="Pro_isomerase"/>
    <property type="match status" value="1"/>
</dbReference>
<keyword evidence="2" id="KW-0697">Rotamase</keyword>
<feature type="compositionally biased region" description="Basic and acidic residues" evidence="4">
    <location>
        <begin position="69"/>
        <end position="96"/>
    </location>
</feature>
<keyword evidence="5" id="KW-0472">Membrane</keyword>
<dbReference type="Gene3D" id="2.40.100.10">
    <property type="entry name" value="Cyclophilin-like"/>
    <property type="match status" value="1"/>
</dbReference>
<proteinExistence type="predicted"/>